<keyword evidence="2" id="KW-0808">Transferase</keyword>
<dbReference type="GO" id="GO:0032259">
    <property type="term" value="P:methylation"/>
    <property type="evidence" value="ECO:0007669"/>
    <property type="project" value="UniProtKB-KW"/>
</dbReference>
<dbReference type="eggNOG" id="arCOG01773">
    <property type="taxonomic scope" value="Archaea"/>
</dbReference>
<dbReference type="Pfam" id="PF08241">
    <property type="entry name" value="Methyltransf_11"/>
    <property type="match status" value="1"/>
</dbReference>
<proteinExistence type="predicted"/>
<dbReference type="KEGG" id="nph:NP_3790A"/>
<keyword evidence="3" id="KW-1185">Reference proteome</keyword>
<dbReference type="AlphaFoldDB" id="A0A1U7EXQ6"/>
<organism evidence="2 3">
    <name type="scientific">Natronomonas pharaonis (strain ATCC 35678 / DSM 2160 / CIP 103997 / JCM 8858 / NBRC 14720 / NCIMB 2260 / Gabara)</name>
    <name type="common">Halobacterium pharaonis</name>
    <dbReference type="NCBI Taxonomy" id="348780"/>
    <lineage>
        <taxon>Archaea</taxon>
        <taxon>Methanobacteriati</taxon>
        <taxon>Methanobacteriota</taxon>
        <taxon>Stenosarchaea group</taxon>
        <taxon>Halobacteria</taxon>
        <taxon>Halobacteriales</taxon>
        <taxon>Natronomonadaceae</taxon>
        <taxon>Natronomonas</taxon>
    </lineage>
</organism>
<gene>
    <name evidence="2" type="ordered locus">NP_3790A</name>
</gene>
<dbReference type="Gene3D" id="3.40.50.150">
    <property type="entry name" value="Vaccinia Virus protein VP39"/>
    <property type="match status" value="1"/>
</dbReference>
<sequence length="191" mass="20294">MRWDVQAFDLFAPLYDIWMPSADETALRKGLACADREGDRIIDVGGGSGRAARTVGATVVDPAAGMLARARAKGLETVQASATDLPHPDDSVDAVIVVDALHHFPDPEAGLAEISRVLAPGGVLVVREFDRSTRRGRLLEAGEHLFGFESTFYTAAELEAAIEAAGLEARPVEYGFETTVCGVAPAGRDDE</sequence>
<dbReference type="PANTHER" id="PTHR43591:SF24">
    <property type="entry name" value="2-METHOXY-6-POLYPRENYL-1,4-BENZOQUINOL METHYLASE, MITOCHONDRIAL"/>
    <property type="match status" value="1"/>
</dbReference>
<dbReference type="EMBL" id="CR936257">
    <property type="protein sequence ID" value="CAI49986.1"/>
    <property type="molecule type" value="Genomic_DNA"/>
</dbReference>
<dbReference type="GeneID" id="3701865"/>
<dbReference type="InterPro" id="IPR013216">
    <property type="entry name" value="Methyltransf_11"/>
</dbReference>
<evidence type="ECO:0000259" key="1">
    <source>
        <dbReference type="Pfam" id="PF08241"/>
    </source>
</evidence>
<keyword evidence="2" id="KW-0489">Methyltransferase</keyword>
<dbReference type="InterPro" id="IPR029063">
    <property type="entry name" value="SAM-dependent_MTases_sf"/>
</dbReference>
<dbReference type="Proteomes" id="UP000002698">
    <property type="component" value="Chromosome"/>
</dbReference>
<dbReference type="GO" id="GO:0008757">
    <property type="term" value="F:S-adenosylmethionine-dependent methyltransferase activity"/>
    <property type="evidence" value="ECO:0007669"/>
    <property type="project" value="InterPro"/>
</dbReference>
<accession>A0A1U7EXQ6</accession>
<reference evidence="2 3" key="1">
    <citation type="journal article" date="2005" name="Genome Res.">
        <title>Living with two extremes: conclusions from the genome sequence of Natronomonas pharaonis.</title>
        <authorList>
            <person name="Falb M."/>
            <person name="Pfeiffer F."/>
            <person name="Palm P."/>
            <person name="Rodewald K."/>
            <person name="Hickmann V."/>
            <person name="Tittor J."/>
            <person name="Oesterhelt D."/>
        </authorList>
    </citation>
    <scope>NUCLEOTIDE SEQUENCE [LARGE SCALE GENOMIC DNA]</scope>
    <source>
        <strain evidence="3">ATCC 35678 / DSM 2160 / CIP 103997 / JCM 8858 / NBRC 14720 / NCIMB 2260 / Gabara</strain>
    </source>
</reference>
<dbReference type="HOGENOM" id="CLU_090236_1_0_2"/>
<evidence type="ECO:0000313" key="3">
    <source>
        <dbReference type="Proteomes" id="UP000002698"/>
    </source>
</evidence>
<dbReference type="STRING" id="348780.NP_3790A"/>
<protein>
    <submittedName>
        <fullName evidence="2">Probable S-adenosylmethionine-dependent methyltransferase</fullName>
        <ecNumber evidence="2">2.1.1.-</ecNumber>
    </submittedName>
</protein>
<dbReference type="PANTHER" id="PTHR43591">
    <property type="entry name" value="METHYLTRANSFERASE"/>
    <property type="match status" value="1"/>
</dbReference>
<dbReference type="CDD" id="cd02440">
    <property type="entry name" value="AdoMet_MTases"/>
    <property type="match status" value="1"/>
</dbReference>
<dbReference type="OrthoDB" id="1018at2157"/>
<dbReference type="EnsemblBacteria" id="CAI49986">
    <property type="protein sequence ID" value="CAI49986"/>
    <property type="gene ID" value="NP_3790A"/>
</dbReference>
<dbReference type="EC" id="2.1.1.-" evidence="2"/>
<name>A0A1U7EXQ6_NATPD</name>
<dbReference type="SUPFAM" id="SSF53335">
    <property type="entry name" value="S-adenosyl-L-methionine-dependent methyltransferases"/>
    <property type="match status" value="1"/>
</dbReference>
<feature type="domain" description="Methyltransferase type 11" evidence="1">
    <location>
        <begin position="43"/>
        <end position="126"/>
    </location>
</feature>
<evidence type="ECO:0000313" key="2">
    <source>
        <dbReference type="EMBL" id="CAI49986.1"/>
    </source>
</evidence>
<dbReference type="RefSeq" id="WP_011323603.1">
    <property type="nucleotide sequence ID" value="NC_007426.1"/>
</dbReference>